<proteinExistence type="predicted"/>
<reference evidence="5 6" key="1">
    <citation type="submission" date="2019-02" db="EMBL/GenBank/DDBJ databases">
        <title>Deep-cultivation of Planctomycetes and their phenomic and genomic characterization uncovers novel biology.</title>
        <authorList>
            <person name="Wiegand S."/>
            <person name="Jogler M."/>
            <person name="Boedeker C."/>
            <person name="Pinto D."/>
            <person name="Vollmers J."/>
            <person name="Rivas-Marin E."/>
            <person name="Kohn T."/>
            <person name="Peeters S.H."/>
            <person name="Heuer A."/>
            <person name="Rast P."/>
            <person name="Oberbeckmann S."/>
            <person name="Bunk B."/>
            <person name="Jeske O."/>
            <person name="Meyerdierks A."/>
            <person name="Storesund J.E."/>
            <person name="Kallscheuer N."/>
            <person name="Luecker S."/>
            <person name="Lage O.M."/>
            <person name="Pohl T."/>
            <person name="Merkel B.J."/>
            <person name="Hornburger P."/>
            <person name="Mueller R.-W."/>
            <person name="Bruemmer F."/>
            <person name="Labrenz M."/>
            <person name="Spormann A.M."/>
            <person name="Op Den Camp H."/>
            <person name="Overmann J."/>
            <person name="Amann R."/>
            <person name="Jetten M.S.M."/>
            <person name="Mascher T."/>
            <person name="Medema M.H."/>
            <person name="Devos D.P."/>
            <person name="Kaster A.-K."/>
            <person name="Ovreas L."/>
            <person name="Rohde M."/>
            <person name="Galperin M.Y."/>
            <person name="Jogler C."/>
        </authorList>
    </citation>
    <scope>NUCLEOTIDE SEQUENCE [LARGE SCALE GENOMIC DNA]</scope>
    <source>
        <strain evidence="5 6">Pla123a</strain>
    </source>
</reference>
<keyword evidence="2" id="KW-0067">ATP-binding</keyword>
<feature type="region of interest" description="Disordered" evidence="3">
    <location>
        <begin position="147"/>
        <end position="182"/>
    </location>
</feature>
<dbReference type="EMBL" id="SJPO01000012">
    <property type="protein sequence ID" value="TWT67756.1"/>
    <property type="molecule type" value="Genomic_DNA"/>
</dbReference>
<gene>
    <name evidence="5" type="ORF">Pla123a_43150</name>
</gene>
<evidence type="ECO:0000256" key="1">
    <source>
        <dbReference type="ARBA" id="ARBA00022741"/>
    </source>
</evidence>
<dbReference type="GO" id="GO:0005524">
    <property type="term" value="F:ATP binding"/>
    <property type="evidence" value="ECO:0007669"/>
    <property type="project" value="UniProtKB-KW"/>
</dbReference>
<organism evidence="5 6">
    <name type="scientific">Posidoniimonas polymericola</name>
    <dbReference type="NCBI Taxonomy" id="2528002"/>
    <lineage>
        <taxon>Bacteria</taxon>
        <taxon>Pseudomonadati</taxon>
        <taxon>Planctomycetota</taxon>
        <taxon>Planctomycetia</taxon>
        <taxon>Pirellulales</taxon>
        <taxon>Lacipirellulaceae</taxon>
        <taxon>Posidoniimonas</taxon>
    </lineage>
</organism>
<accession>A0A5C5XWL5</accession>
<name>A0A5C5XWL5_9BACT</name>
<evidence type="ECO:0000259" key="4">
    <source>
        <dbReference type="SMART" id="SM00382"/>
    </source>
</evidence>
<feature type="region of interest" description="Disordered" evidence="3">
    <location>
        <begin position="112"/>
        <end position="132"/>
    </location>
</feature>
<protein>
    <recommendedName>
        <fullName evidence="4">AAA+ ATPase domain-containing protein</fullName>
    </recommendedName>
</protein>
<dbReference type="SUPFAM" id="SSF52540">
    <property type="entry name" value="P-loop containing nucleoside triphosphate hydrolases"/>
    <property type="match status" value="1"/>
</dbReference>
<keyword evidence="6" id="KW-1185">Reference proteome</keyword>
<feature type="domain" description="AAA+ ATPase" evidence="4">
    <location>
        <begin position="346"/>
        <end position="535"/>
    </location>
</feature>
<evidence type="ECO:0000313" key="6">
    <source>
        <dbReference type="Proteomes" id="UP000318478"/>
    </source>
</evidence>
<dbReference type="AlphaFoldDB" id="A0A5C5XWL5"/>
<dbReference type="InterPro" id="IPR050221">
    <property type="entry name" value="26S_Proteasome_ATPase"/>
</dbReference>
<dbReference type="SMART" id="SM00382">
    <property type="entry name" value="AAA"/>
    <property type="match status" value="1"/>
</dbReference>
<dbReference type="Gene3D" id="3.40.50.300">
    <property type="entry name" value="P-loop containing nucleotide triphosphate hydrolases"/>
    <property type="match status" value="1"/>
</dbReference>
<dbReference type="PANTHER" id="PTHR23073">
    <property type="entry name" value="26S PROTEASOME REGULATORY SUBUNIT"/>
    <property type="match status" value="1"/>
</dbReference>
<dbReference type="Proteomes" id="UP000318478">
    <property type="component" value="Unassembled WGS sequence"/>
</dbReference>
<dbReference type="InterPro" id="IPR027417">
    <property type="entry name" value="P-loop_NTPase"/>
</dbReference>
<dbReference type="InterPro" id="IPR003593">
    <property type="entry name" value="AAA+_ATPase"/>
</dbReference>
<keyword evidence="1" id="KW-0547">Nucleotide-binding</keyword>
<sequence>MHSIQDSQNLQPEEQAVVQIAAKNQGVCEIVNRPETRGPAIRAGNDKLFDANDHSYAMRCCETIPHLIELRLLKVSGGAKRFELTNFGWQLSRKLTAAEKAEDGLLKDDTKLAAASHSDDQHARTQPLGDDRPLSALLIEELSETIESELESEEQRPAVEAPEQPQLRPPRPARREVPDFGMKQDASPNLVAALGLDDGFLPPEPQTLEETGLTSAAIEDLILKVVQNAGSMTGRQISDVICLPLAILEDCFTVLRNRQYLSPTGSAMLGDYVYQLTDSGRERARLALKECAYAGPAPVPLEDYVDSVHAQTIRTEKPKRPQLEKAFSDINVEPEMLAQLGPAISAGRGMFIYGPPGNGKTTIAQRITRCFGQNILVPHAIVEDGQIIKLYDASCHETVESKLGALLKECEHDRRWVRIKRPTVVVGGELTMDSLELKHDPVSHISEASLQLKSNCGSLLIDDFGRQRVNPTDLLNRWIVPLENRIDYLGLANGKKIQVPFEQLIIFSTNLEPHDLADDAFLRRIPFKIEIGAPSREEFAKLFSMFAKKLKVECPPECLEYLLASHYDACGRPLRRCQARDLLDQASHFCEYNELPPVATPEILDHAVKNYFTALEGTE</sequence>
<evidence type="ECO:0000256" key="3">
    <source>
        <dbReference type="SAM" id="MobiDB-lite"/>
    </source>
</evidence>
<evidence type="ECO:0000313" key="5">
    <source>
        <dbReference type="EMBL" id="TWT67756.1"/>
    </source>
</evidence>
<evidence type="ECO:0000256" key="2">
    <source>
        <dbReference type="ARBA" id="ARBA00022840"/>
    </source>
</evidence>
<comment type="caution">
    <text evidence="5">The sequence shown here is derived from an EMBL/GenBank/DDBJ whole genome shotgun (WGS) entry which is preliminary data.</text>
</comment>